<dbReference type="Gene3D" id="1.10.10.760">
    <property type="entry name" value="E-set domains of sugar-utilizing enzymes"/>
    <property type="match status" value="1"/>
</dbReference>
<evidence type="ECO:0000256" key="3">
    <source>
        <dbReference type="ARBA" id="ARBA00008061"/>
    </source>
</evidence>
<dbReference type="PANTHER" id="PTHR43651">
    <property type="entry name" value="1,4-ALPHA-GLUCAN-BRANCHING ENZYME"/>
    <property type="match status" value="1"/>
</dbReference>
<gene>
    <name evidence="20" type="ORF">FB557_2243</name>
</gene>
<comment type="subcellular location">
    <subcellularLocation>
        <location evidence="1 15">Cytoplasm</location>
    </subcellularLocation>
</comment>
<dbReference type="SMART" id="SM00642">
    <property type="entry name" value="Aamy"/>
    <property type="match status" value="1"/>
</dbReference>
<dbReference type="SUPFAM" id="SSF51445">
    <property type="entry name" value="(Trans)glycosidases"/>
    <property type="match status" value="1"/>
</dbReference>
<dbReference type="InterPro" id="IPR012768">
    <property type="entry name" value="Trehalose_TreZ"/>
</dbReference>
<dbReference type="GO" id="GO:0005737">
    <property type="term" value="C:cytoplasm"/>
    <property type="evidence" value="ECO:0007669"/>
    <property type="project" value="UniProtKB-SubCell"/>
</dbReference>
<keyword evidence="6" id="KW-0963">Cytoplasm</keyword>
<comment type="pathway">
    <text evidence="2 14">Glycan biosynthesis; trehalose biosynthesis.</text>
</comment>
<evidence type="ECO:0000256" key="9">
    <source>
        <dbReference type="ARBA" id="ARBA00023295"/>
    </source>
</evidence>
<evidence type="ECO:0000256" key="15">
    <source>
        <dbReference type="PIRSR" id="PIRSR006337-1"/>
    </source>
</evidence>
<feature type="binding site" evidence="16">
    <location>
        <begin position="329"/>
        <end position="333"/>
    </location>
    <ligand>
        <name>substrate</name>
    </ligand>
</feature>
<keyword evidence="8" id="KW-0119">Carbohydrate metabolism</keyword>
<dbReference type="InterPro" id="IPR014756">
    <property type="entry name" value="Ig_E-set"/>
</dbReference>
<dbReference type="GO" id="GO:0033942">
    <property type="term" value="F:4-alpha-D-(1-&gt;4)-alpha-D-glucanotrehalose trehalohydrolase activity"/>
    <property type="evidence" value="ECO:0007669"/>
    <property type="project" value="UniProtKB-EC"/>
</dbReference>
<dbReference type="PANTHER" id="PTHR43651:SF11">
    <property type="entry name" value="MALTO-OLIGOSYLTREHALOSE TREHALOHYDROLASE"/>
    <property type="match status" value="1"/>
</dbReference>
<dbReference type="RefSeq" id="WP_144857707.1">
    <property type="nucleotide sequence ID" value="NZ_BAAAYT010000002.1"/>
</dbReference>
<dbReference type="SUPFAM" id="SSF81296">
    <property type="entry name" value="E set domains"/>
    <property type="match status" value="1"/>
</dbReference>
<name>A0A560W7M5_9MICO</name>
<dbReference type="Gene3D" id="2.60.40.10">
    <property type="entry name" value="Immunoglobulins"/>
    <property type="match status" value="1"/>
</dbReference>
<evidence type="ECO:0000256" key="1">
    <source>
        <dbReference type="ARBA" id="ARBA00004496"/>
    </source>
</evidence>
<dbReference type="Pfam" id="PF00128">
    <property type="entry name" value="Alpha-amylase"/>
    <property type="match status" value="1"/>
</dbReference>
<dbReference type="UniPathway" id="UPA00299"/>
<protein>
    <recommendedName>
        <fullName evidence="5 13">Malto-oligosyltrehalose trehalohydrolase</fullName>
        <shortName evidence="14">MTHase</shortName>
        <ecNumber evidence="4 13">3.2.1.141</ecNumber>
    </recommendedName>
    <alternativeName>
        <fullName evidence="11 14">4-alpha-D-((1-&gt;4)-alpha-D-glucano)trehalose trehalohydrolase</fullName>
    </alternativeName>
    <alternativeName>
        <fullName evidence="10 14">Maltooligosyl trehalose trehalohydrolase</fullName>
    </alternativeName>
</protein>
<evidence type="ECO:0000256" key="16">
    <source>
        <dbReference type="PIRSR" id="PIRSR006337-2"/>
    </source>
</evidence>
<evidence type="ECO:0000256" key="14">
    <source>
        <dbReference type="PIRNR" id="PIRNR006337"/>
    </source>
</evidence>
<evidence type="ECO:0000256" key="8">
    <source>
        <dbReference type="ARBA" id="ARBA00023277"/>
    </source>
</evidence>
<evidence type="ECO:0000313" key="21">
    <source>
        <dbReference type="Proteomes" id="UP000315628"/>
    </source>
</evidence>
<proteinExistence type="inferred from homology"/>
<dbReference type="OrthoDB" id="9800174at2"/>
<reference evidence="20 21" key="1">
    <citation type="submission" date="2019-06" db="EMBL/GenBank/DDBJ databases">
        <title>Sequencing the genomes of 1000 actinobacteria strains.</title>
        <authorList>
            <person name="Klenk H.-P."/>
        </authorList>
    </citation>
    <scope>NUCLEOTIDE SEQUENCE [LARGE SCALE GENOMIC DNA]</scope>
    <source>
        <strain evidence="20 21">DSM 18935</strain>
    </source>
</reference>
<dbReference type="InterPro" id="IPR013783">
    <property type="entry name" value="Ig-like_fold"/>
</dbReference>
<dbReference type="EC" id="3.2.1.141" evidence="4 13"/>
<feature type="active site" description="Nucleophile" evidence="15">
    <location>
        <position position="264"/>
    </location>
</feature>
<dbReference type="AlphaFoldDB" id="A0A560W7M5"/>
<evidence type="ECO:0000256" key="13">
    <source>
        <dbReference type="NCBIfam" id="TIGR02402"/>
    </source>
</evidence>
<evidence type="ECO:0000256" key="17">
    <source>
        <dbReference type="PIRSR" id="PIRSR006337-3"/>
    </source>
</evidence>
<dbReference type="NCBIfam" id="TIGR02402">
    <property type="entry name" value="trehalose_TreZ"/>
    <property type="match status" value="1"/>
</dbReference>
<dbReference type="InterPro" id="IPR017853">
    <property type="entry name" value="GH"/>
</dbReference>
<dbReference type="Proteomes" id="UP000315628">
    <property type="component" value="Unassembled WGS sequence"/>
</dbReference>
<dbReference type="GO" id="GO:0005992">
    <property type="term" value="P:trehalose biosynthetic process"/>
    <property type="evidence" value="ECO:0007669"/>
    <property type="project" value="UniProtKB-UniRule"/>
</dbReference>
<keyword evidence="9 14" id="KW-0326">Glycosidase</keyword>
<sequence length="604" mass="65402">MSAGEPYRVWAPTAERVELALADDESPTTGAGPTDFADVETTEPMTRGEDGWWTSSTLRTPGCRYGFVVDGGAPLPDPRSLRQPDGPFGLSEVVDPADFVWTDDDWAGVPLRGAVIYELHVGTFTDEGTLDAAIHRLDHLVDLGVTMVELMPVATYPGRRGWGYDGVNIWAVHPAIGGPYALARFVDAAHAKGLAVCLDVVHNHMGPSGNTLIDYGPYFTDAHTTPWGPALNLDGPGADEVRRYVVDHALMWLRDYHVDALRLDAVHALVDDSAVHVLEQMALETGALADELGRELLLIAESDRNDPATVLPPVVGGAGGFGMDGQWADDVHHTLHVLLTGETQGYYADFDDPAALATLSSTPFFHAGTYSTFRGRVHGRPVVPELTPGWHFVASLQTHDQVGNRARGDRLSHLVSPGRLACGAALLLCGPWTPMLFMGEEWGASTRWAYFTDHVDAELAAAVSRGRAREFAEHGWGDGVPDPQDEATFTDSVLRWDELTRPDHARLLDWYRELIRLRREVPDLGDPDLTGPPARREDSGLLVLPRGRCEVVVNLTGAPVTRAMSGELLAAWGAEHSDVRLTLEADGCAVVAVGISRDAAAERG</sequence>
<evidence type="ECO:0000256" key="7">
    <source>
        <dbReference type="ARBA" id="ARBA00022801"/>
    </source>
</evidence>
<evidence type="ECO:0000256" key="11">
    <source>
        <dbReference type="ARBA" id="ARBA00033284"/>
    </source>
</evidence>
<evidence type="ECO:0000256" key="4">
    <source>
        <dbReference type="ARBA" id="ARBA00012268"/>
    </source>
</evidence>
<evidence type="ECO:0000259" key="19">
    <source>
        <dbReference type="SMART" id="SM00642"/>
    </source>
</evidence>
<comment type="caution">
    <text evidence="20">The sequence shown here is derived from an EMBL/GenBank/DDBJ whole genome shotgun (WGS) entry which is preliminary data.</text>
</comment>
<evidence type="ECO:0000256" key="10">
    <source>
        <dbReference type="ARBA" id="ARBA00032057"/>
    </source>
</evidence>
<keyword evidence="21" id="KW-1185">Reference proteome</keyword>
<feature type="site" description="Transition state stabilizer" evidence="17">
    <location>
        <position position="400"/>
    </location>
</feature>
<dbReference type="CDD" id="cd11325">
    <property type="entry name" value="AmyAc_GTHase"/>
    <property type="match status" value="1"/>
</dbReference>
<evidence type="ECO:0000256" key="5">
    <source>
        <dbReference type="ARBA" id="ARBA00015938"/>
    </source>
</evidence>
<evidence type="ECO:0000256" key="6">
    <source>
        <dbReference type="ARBA" id="ARBA00022490"/>
    </source>
</evidence>
<feature type="active site" description="Proton donor" evidence="15">
    <location>
        <position position="301"/>
    </location>
</feature>
<dbReference type="EMBL" id="VIUW01000004">
    <property type="protein sequence ID" value="TWD13616.1"/>
    <property type="molecule type" value="Genomic_DNA"/>
</dbReference>
<comment type="similarity">
    <text evidence="3 14">Belongs to the glycosyl hydrolase 13 family.</text>
</comment>
<feature type="binding site" evidence="16">
    <location>
        <begin position="399"/>
        <end position="404"/>
    </location>
    <ligand>
        <name>substrate</name>
    </ligand>
</feature>
<dbReference type="Gene3D" id="3.20.20.80">
    <property type="entry name" value="Glycosidases"/>
    <property type="match status" value="1"/>
</dbReference>
<dbReference type="PIRSF" id="PIRSF006337">
    <property type="entry name" value="Trehalose_TreZ"/>
    <property type="match status" value="1"/>
</dbReference>
<dbReference type="InterPro" id="IPR044901">
    <property type="entry name" value="Trehalose_TreZ_E-set_sf"/>
</dbReference>
<feature type="region of interest" description="Disordered" evidence="18">
    <location>
        <begin position="21"/>
        <end position="53"/>
    </location>
</feature>
<feature type="domain" description="Glycosyl hydrolase family 13 catalytic" evidence="19">
    <location>
        <begin position="118"/>
        <end position="469"/>
    </location>
</feature>
<dbReference type="InterPro" id="IPR006047">
    <property type="entry name" value="GH13_cat_dom"/>
</dbReference>
<organism evidence="20 21">
    <name type="scientific">Marihabitans asiaticum</name>
    <dbReference type="NCBI Taxonomy" id="415218"/>
    <lineage>
        <taxon>Bacteria</taxon>
        <taxon>Bacillati</taxon>
        <taxon>Actinomycetota</taxon>
        <taxon>Actinomycetes</taxon>
        <taxon>Micrococcales</taxon>
        <taxon>Intrasporangiaceae</taxon>
        <taxon>Marihabitans</taxon>
    </lineage>
</organism>
<keyword evidence="7 14" id="KW-0378">Hydrolase</keyword>
<comment type="catalytic activity">
    <reaction evidence="12 14">
        <text>hydrolysis of (1-&gt;4)-alpha-D-glucosidic linkage in 4-alpha-D-[(1-&gt;4)-alpha-D-glucanosyl]n trehalose to yield trehalose and (1-&gt;4)-alpha-D-glucan.</text>
        <dbReference type="EC" id="3.2.1.141"/>
    </reaction>
</comment>
<evidence type="ECO:0000256" key="2">
    <source>
        <dbReference type="ARBA" id="ARBA00005199"/>
    </source>
</evidence>
<dbReference type="CDD" id="cd02853">
    <property type="entry name" value="E_set_MTHase_like_N"/>
    <property type="match status" value="1"/>
</dbReference>
<evidence type="ECO:0000256" key="12">
    <source>
        <dbReference type="ARBA" id="ARBA00034013"/>
    </source>
</evidence>
<evidence type="ECO:0000256" key="18">
    <source>
        <dbReference type="SAM" id="MobiDB-lite"/>
    </source>
</evidence>
<feature type="binding site" evidence="16">
    <location>
        <begin position="262"/>
        <end position="267"/>
    </location>
    <ligand>
        <name>substrate</name>
    </ligand>
</feature>
<accession>A0A560W7M5</accession>
<evidence type="ECO:0000313" key="20">
    <source>
        <dbReference type="EMBL" id="TWD13616.1"/>
    </source>
</evidence>